<evidence type="ECO:0000313" key="6">
    <source>
        <dbReference type="Proteomes" id="UP000237441"/>
    </source>
</evidence>
<organism evidence="5 6">
    <name type="scientific">Beauveria bassiana</name>
    <name type="common">White muscardine disease fungus</name>
    <name type="synonym">Tritirachium shiotae</name>
    <dbReference type="NCBI Taxonomy" id="176275"/>
    <lineage>
        <taxon>Eukaryota</taxon>
        <taxon>Fungi</taxon>
        <taxon>Dikarya</taxon>
        <taxon>Ascomycota</taxon>
        <taxon>Pezizomycotina</taxon>
        <taxon>Sordariomycetes</taxon>
        <taxon>Hypocreomycetidae</taxon>
        <taxon>Hypocreales</taxon>
        <taxon>Cordycipitaceae</taxon>
        <taxon>Beauveria</taxon>
    </lineage>
</organism>
<dbReference type="PANTHER" id="PTHR16861:SF9">
    <property type="entry name" value="CELL WALL INTEGRITY AND STRESS RESPONSE COMPONENT 1"/>
    <property type="match status" value="1"/>
</dbReference>
<dbReference type="OrthoDB" id="2537459at2759"/>
<evidence type="ECO:0000256" key="3">
    <source>
        <dbReference type="SAM" id="SignalP"/>
    </source>
</evidence>
<evidence type="ECO:0000256" key="2">
    <source>
        <dbReference type="SAM" id="Phobius"/>
    </source>
</evidence>
<feature type="transmembrane region" description="Helical" evidence="2">
    <location>
        <begin position="217"/>
        <end position="244"/>
    </location>
</feature>
<gene>
    <name evidence="5" type="ORF">BB8028_0001g10140</name>
</gene>
<dbReference type="EMBL" id="JRHA01000001">
    <property type="protein sequence ID" value="PQK08942.1"/>
    <property type="molecule type" value="Genomic_DNA"/>
</dbReference>
<keyword evidence="2" id="KW-1133">Transmembrane helix</keyword>
<proteinExistence type="predicted"/>
<dbReference type="PANTHER" id="PTHR16861">
    <property type="entry name" value="GLYCOPROTEIN 38"/>
    <property type="match status" value="1"/>
</dbReference>
<reference evidence="5 6" key="1">
    <citation type="submission" date="2016-07" db="EMBL/GenBank/DDBJ databases">
        <title>Comparative genomics of the entomopathogenic fungus Beauveria bassiana.</title>
        <authorList>
            <person name="Valero Jimenez C.A."/>
            <person name="Zwaan B.J."/>
            <person name="Van Kan J.A."/>
            <person name="Takken W."/>
            <person name="Debets A.J."/>
            <person name="Schoustra S.E."/>
            <person name="Koenraadt C.J."/>
        </authorList>
    </citation>
    <scope>NUCLEOTIDE SEQUENCE [LARGE SCALE GENOMIC DNA]</scope>
    <source>
        <strain evidence="5 6">ARSEF 8028</strain>
    </source>
</reference>
<comment type="caution">
    <text evidence="5">The sequence shown here is derived from an EMBL/GenBank/DDBJ whole genome shotgun (WGS) entry which is preliminary data.</text>
</comment>
<sequence length="348" mass="36148">MSIITRTASIALAVSAFTRFAHALDINICADYNTASGSSNTSNLQSNGLCSDYCRGSYVYAITSHENCWCSNYEPAKGNVLDNKDCNFPCLGYPFEFCGGKNKDTFGYLSLGPQPSGTKGSSDSGSSSSTSSSSSSPSSSSSSSTSSKPESTSSSSTSSSTSLTQSSSSSTSASSSVTSTVTVGGKVTTIIVMPTSVGDSSQENRPSPTSSSSSSGIAGGAIAGIVIGSIAAIALVGVLIWFLLRRRNQTTDNGEFRDDPSVRGSSRGRLGSHQQDLSIAGSAASPGSAGHRNSMLQADPRMDPFKQGLYSRQNGSAESINTLRDDHDYMRRIQQPKVLRATNPDPDS</sequence>
<dbReference type="InterPro" id="IPR002889">
    <property type="entry name" value="WSC_carb-bd"/>
</dbReference>
<dbReference type="Pfam" id="PF01822">
    <property type="entry name" value="WSC"/>
    <property type="match status" value="1"/>
</dbReference>
<feature type="region of interest" description="Disordered" evidence="1">
    <location>
        <begin position="195"/>
        <end position="216"/>
    </location>
</feature>
<feature type="compositionally biased region" description="Low complexity" evidence="1">
    <location>
        <begin position="263"/>
        <end position="290"/>
    </location>
</feature>
<feature type="compositionally biased region" description="Polar residues" evidence="1">
    <location>
        <begin position="310"/>
        <end position="322"/>
    </location>
</feature>
<keyword evidence="3" id="KW-0732">Signal</keyword>
<keyword evidence="2" id="KW-0812">Transmembrane</keyword>
<evidence type="ECO:0000313" key="5">
    <source>
        <dbReference type="EMBL" id="PQK08942.1"/>
    </source>
</evidence>
<protein>
    <recommendedName>
        <fullName evidence="4">WSC domain-containing protein</fullName>
    </recommendedName>
</protein>
<feature type="region of interest" description="Disordered" evidence="1">
    <location>
        <begin position="109"/>
        <end position="178"/>
    </location>
</feature>
<feature type="region of interest" description="Disordered" evidence="1">
    <location>
        <begin position="251"/>
        <end position="348"/>
    </location>
</feature>
<dbReference type="PROSITE" id="PS51212">
    <property type="entry name" value="WSC"/>
    <property type="match status" value="1"/>
</dbReference>
<name>A0A2S7XZ83_BEABA</name>
<keyword evidence="2" id="KW-0472">Membrane</keyword>
<accession>A0A2S7XZ83</accession>
<evidence type="ECO:0000259" key="4">
    <source>
        <dbReference type="PROSITE" id="PS51212"/>
    </source>
</evidence>
<evidence type="ECO:0000256" key="1">
    <source>
        <dbReference type="SAM" id="MobiDB-lite"/>
    </source>
</evidence>
<feature type="compositionally biased region" description="Polar residues" evidence="1">
    <location>
        <begin position="197"/>
        <end position="209"/>
    </location>
</feature>
<feature type="chain" id="PRO_5015592965" description="WSC domain-containing protein" evidence="3">
    <location>
        <begin position="24"/>
        <end position="348"/>
    </location>
</feature>
<feature type="domain" description="WSC" evidence="4">
    <location>
        <begin position="23"/>
        <end position="112"/>
    </location>
</feature>
<feature type="compositionally biased region" description="Low complexity" evidence="1">
    <location>
        <begin position="115"/>
        <end position="178"/>
    </location>
</feature>
<feature type="signal peptide" evidence="3">
    <location>
        <begin position="1"/>
        <end position="23"/>
    </location>
</feature>
<dbReference type="Proteomes" id="UP000237441">
    <property type="component" value="Unassembled WGS sequence"/>
</dbReference>
<dbReference type="AlphaFoldDB" id="A0A2S7XZ83"/>